<dbReference type="Proteomes" id="UP000515511">
    <property type="component" value="Chromosome"/>
</dbReference>
<evidence type="ECO:0000256" key="1">
    <source>
        <dbReference type="ARBA" id="ARBA00022729"/>
    </source>
</evidence>
<dbReference type="SUPFAM" id="SSF53850">
    <property type="entry name" value="Periplasmic binding protein-like II"/>
    <property type="match status" value="1"/>
</dbReference>
<protein>
    <recommendedName>
        <fullName evidence="2">PBP domain-containing protein</fullName>
    </recommendedName>
</protein>
<dbReference type="EMBL" id="CP043641">
    <property type="protein sequence ID" value="QNE35619.1"/>
    <property type="molecule type" value="Genomic_DNA"/>
</dbReference>
<dbReference type="AlphaFoldDB" id="A0A7G6YAV4"/>
<reference evidence="4" key="1">
    <citation type="submission" date="2019-09" db="EMBL/GenBank/DDBJ databases">
        <title>Antimicrobial potential of Antarctic Bacteria.</title>
        <authorList>
            <person name="Benaud N."/>
            <person name="Edwards R.J."/>
            <person name="Ferrari B.C."/>
        </authorList>
    </citation>
    <scope>NUCLEOTIDE SEQUENCE [LARGE SCALE GENOMIC DNA]</scope>
    <source>
        <strain evidence="4">INR9</strain>
    </source>
</reference>
<feature type="domain" description="PBP" evidence="2">
    <location>
        <begin position="39"/>
        <end position="314"/>
    </location>
</feature>
<name>A0A7G6YAV4_9MICO</name>
<proteinExistence type="predicted"/>
<dbReference type="PANTHER" id="PTHR30570:SF6">
    <property type="entry name" value="PHOSPHATE-BINDING PROTEIN PSTS"/>
    <property type="match status" value="1"/>
</dbReference>
<accession>A0A7G6YAV4</accession>
<dbReference type="InterPro" id="IPR024370">
    <property type="entry name" value="PBP_domain"/>
</dbReference>
<dbReference type="PANTHER" id="PTHR30570">
    <property type="entry name" value="PERIPLASMIC PHOSPHATE BINDING COMPONENT OF PHOSPHATE ABC TRANSPORTER"/>
    <property type="match status" value="1"/>
</dbReference>
<evidence type="ECO:0000313" key="4">
    <source>
        <dbReference type="Proteomes" id="UP000515511"/>
    </source>
</evidence>
<organism evidence="3 4">
    <name type="scientific">Leifsonia shinshuensis</name>
    <dbReference type="NCBI Taxonomy" id="150026"/>
    <lineage>
        <taxon>Bacteria</taxon>
        <taxon>Bacillati</taxon>
        <taxon>Actinomycetota</taxon>
        <taxon>Actinomycetes</taxon>
        <taxon>Micrococcales</taxon>
        <taxon>Microbacteriaceae</taxon>
        <taxon>Leifsonia</taxon>
    </lineage>
</organism>
<evidence type="ECO:0000313" key="3">
    <source>
        <dbReference type="EMBL" id="QNE35619.1"/>
    </source>
</evidence>
<evidence type="ECO:0000259" key="2">
    <source>
        <dbReference type="Pfam" id="PF12849"/>
    </source>
</evidence>
<dbReference type="KEGG" id="lse:F1C12_11100"/>
<dbReference type="InterPro" id="IPR050811">
    <property type="entry name" value="Phosphate_ABC_transporter"/>
</dbReference>
<dbReference type="Pfam" id="PF12849">
    <property type="entry name" value="PBP_like_2"/>
    <property type="match status" value="1"/>
</dbReference>
<dbReference type="Gene3D" id="3.40.190.10">
    <property type="entry name" value="Periplasmic binding protein-like II"/>
    <property type="match status" value="2"/>
</dbReference>
<keyword evidence="1" id="KW-0732">Signal</keyword>
<sequence>MDGMRPVPEERTTMSTIETKTSRSWQALPEYEPRTELNGKLVAWGDPAFQELWDGWAERFGAFHPGLEFDSFLRGTSTAVGGLYTGVADIGLFGREIRKLERTSWKRIFDHQPEGFAIATGAFDTFAKTVAVAVLTNADNPISELSFEQLDAIYSAERRRGGAEPVTRWGQLGLTGEWADAPIHTYGLDRDTGTAQHMWLRVLQEGPWSDRAVLPEGAPTRMYAGSGGHAAEALVTALESDRFGIGLAGFRNVTPRLKAVAISEDGEAVDGSRETTATREYPLSRSVYAFVREAPGTEWDPKVREFMRFVLSREGQAVVAAEGDYLPLPEKVAGPELERLMSLSTPA</sequence>
<gene>
    <name evidence="3" type="ORF">F1C12_11100</name>
</gene>